<dbReference type="RefSeq" id="XP_007392266.1">
    <property type="nucleotide sequence ID" value="XM_007392204.1"/>
</dbReference>
<dbReference type="PANTHER" id="PTHR34814">
    <property type="entry name" value="NITROSOGUANIDINE RESISTANCE PROTEIN SNG1"/>
    <property type="match status" value="1"/>
</dbReference>
<protein>
    <recommendedName>
        <fullName evidence="3">DUF3533 domain-containing protein</fullName>
    </recommendedName>
</protein>
<dbReference type="Pfam" id="PF12051">
    <property type="entry name" value="DUF3533"/>
    <property type="match status" value="1"/>
</dbReference>
<evidence type="ECO:0000313" key="4">
    <source>
        <dbReference type="EMBL" id="EKM59708.1"/>
    </source>
</evidence>
<evidence type="ECO:0000256" key="1">
    <source>
        <dbReference type="SAM" id="MobiDB-lite"/>
    </source>
</evidence>
<name>K5W6Y3_PHACS</name>
<feature type="transmembrane region" description="Helical" evidence="2">
    <location>
        <begin position="383"/>
        <end position="406"/>
    </location>
</feature>
<dbReference type="InterPro" id="IPR053001">
    <property type="entry name" value="MNNG_permease-like"/>
</dbReference>
<feature type="domain" description="DUF3533" evidence="3">
    <location>
        <begin position="181"/>
        <end position="553"/>
    </location>
</feature>
<feature type="transmembrane region" description="Helical" evidence="2">
    <location>
        <begin position="485"/>
        <end position="503"/>
    </location>
</feature>
<feature type="transmembrane region" description="Helical" evidence="2">
    <location>
        <begin position="418"/>
        <end position="444"/>
    </location>
</feature>
<feature type="compositionally biased region" description="Polar residues" evidence="1">
    <location>
        <begin position="99"/>
        <end position="119"/>
    </location>
</feature>
<accession>K5W6Y3</accession>
<keyword evidence="2" id="KW-0472">Membrane</keyword>
<dbReference type="EMBL" id="JH930469">
    <property type="protein sequence ID" value="EKM59708.1"/>
    <property type="molecule type" value="Genomic_DNA"/>
</dbReference>
<dbReference type="GeneID" id="18910030"/>
<dbReference type="OrthoDB" id="2140105at2759"/>
<feature type="compositionally biased region" description="Polar residues" evidence="1">
    <location>
        <begin position="65"/>
        <end position="77"/>
    </location>
</feature>
<dbReference type="GO" id="GO:0016020">
    <property type="term" value="C:membrane"/>
    <property type="evidence" value="ECO:0007669"/>
    <property type="project" value="TreeGrafter"/>
</dbReference>
<dbReference type="PANTHER" id="PTHR34814:SF1">
    <property type="entry name" value="NITROSOGUANIDINE RESISTANCE PROTEIN SNG1"/>
    <property type="match status" value="1"/>
</dbReference>
<reference evidence="4 5" key="1">
    <citation type="journal article" date="2012" name="BMC Genomics">
        <title>Comparative genomics of the white-rot fungi, Phanerochaete carnosa and P. chrysosporium, to elucidate the genetic basis of the distinct wood types they colonize.</title>
        <authorList>
            <person name="Suzuki H."/>
            <person name="MacDonald J."/>
            <person name="Syed K."/>
            <person name="Salamov A."/>
            <person name="Hori C."/>
            <person name="Aerts A."/>
            <person name="Henrissat B."/>
            <person name="Wiebenga A."/>
            <person name="vanKuyk P.A."/>
            <person name="Barry K."/>
            <person name="Lindquist E."/>
            <person name="LaButti K."/>
            <person name="Lapidus A."/>
            <person name="Lucas S."/>
            <person name="Coutinho P."/>
            <person name="Gong Y."/>
            <person name="Samejima M."/>
            <person name="Mahadevan R."/>
            <person name="Abou-Zaid M."/>
            <person name="de Vries R.P."/>
            <person name="Igarashi K."/>
            <person name="Yadav J.S."/>
            <person name="Grigoriev I.V."/>
            <person name="Master E.R."/>
        </authorList>
    </citation>
    <scope>NUCLEOTIDE SEQUENCE [LARGE SCALE GENOMIC DNA]</scope>
    <source>
        <strain evidence="4 5">HHB-10118-sp</strain>
    </source>
</reference>
<dbReference type="Proteomes" id="UP000008370">
    <property type="component" value="Unassembled WGS sequence"/>
</dbReference>
<organism evidence="4 5">
    <name type="scientific">Phanerochaete carnosa (strain HHB-10118-sp)</name>
    <name type="common">White-rot fungus</name>
    <name type="synonym">Peniophora carnosa</name>
    <dbReference type="NCBI Taxonomy" id="650164"/>
    <lineage>
        <taxon>Eukaryota</taxon>
        <taxon>Fungi</taxon>
        <taxon>Dikarya</taxon>
        <taxon>Basidiomycota</taxon>
        <taxon>Agaricomycotina</taxon>
        <taxon>Agaricomycetes</taxon>
        <taxon>Polyporales</taxon>
        <taxon>Phanerochaetaceae</taxon>
        <taxon>Phanerochaete</taxon>
    </lineage>
</organism>
<dbReference type="AlphaFoldDB" id="K5W6Y3"/>
<gene>
    <name evidence="4" type="ORF">PHACADRAFT_181681</name>
</gene>
<keyword evidence="5" id="KW-1185">Reference proteome</keyword>
<feature type="transmembrane region" description="Helical" evidence="2">
    <location>
        <begin position="172"/>
        <end position="195"/>
    </location>
</feature>
<dbReference type="KEGG" id="pco:PHACADRAFT_181681"/>
<keyword evidence="2" id="KW-0812">Transmembrane</keyword>
<feature type="transmembrane region" description="Helical" evidence="2">
    <location>
        <begin position="450"/>
        <end position="473"/>
    </location>
</feature>
<dbReference type="InParanoid" id="K5W6Y3"/>
<feature type="transmembrane region" description="Helical" evidence="2">
    <location>
        <begin position="542"/>
        <end position="562"/>
    </location>
</feature>
<keyword evidence="2" id="KW-1133">Transmembrane helix</keyword>
<evidence type="ECO:0000313" key="5">
    <source>
        <dbReference type="Proteomes" id="UP000008370"/>
    </source>
</evidence>
<sequence length="599" mass="65195">MRGSLRNRASERARGLEDDGWQVRVVCLLSSFPTLATSSRRSLQSPEHPRTAQQARTSMPGHELQSPNAGWTVTPSASPACRDSAQAHAELAEEDRGPTNVTETAVGGSTPQQSAQNPMSLGKRAESYAFQADVGTPHGCTSSFSPPRRSPPSNRAAYAVFAQEIAAERRHYIVVVIKPIVFTLVLMWISLPVFWGALSGSPQLTTNLEAWFINRDGARIGNTLWESFGNTSTPGQHLSWSLIDPVAAGDDEDIANAIIENEAWIAVVIEANATANLSLARANGDPSYDPSKAITVYYAQARQETAVGNYVLPITTQILTASVTAYATAAAQRYFAEITPGTTVNQTAVQLLSQAPQTISPAISWTVVNLRPYTTPTAQAVTLVGNIFLTIFTFIMTMAHAAARAIIAPRLRLSSYFFLRLAVPFAAYLPLSFSYTLVSLAFGLPFDGKYSLASGFLLAFIFNYLGMLALGLSLESMITLLTPKYIPYFLFILIIYNVSPTLLPPELLSPFFSYGKGFPIWNLSQSMRTILFDTTPNLGRSAGVIVGWIGLSCVTTLLLTWCMRKRELAALLAYDTTSSPLVRASHDSVEELVEDEKKV</sequence>
<feature type="compositionally biased region" description="Polar residues" evidence="1">
    <location>
        <begin position="36"/>
        <end position="57"/>
    </location>
</feature>
<evidence type="ECO:0000259" key="3">
    <source>
        <dbReference type="Pfam" id="PF12051"/>
    </source>
</evidence>
<feature type="region of interest" description="Disordered" evidence="1">
    <location>
        <begin position="36"/>
        <end position="122"/>
    </location>
</feature>
<dbReference type="InterPro" id="IPR022703">
    <property type="entry name" value="DUF3533"/>
</dbReference>
<dbReference type="HOGENOM" id="CLU_020178_2_0_1"/>
<proteinExistence type="predicted"/>
<evidence type="ECO:0000256" key="2">
    <source>
        <dbReference type="SAM" id="Phobius"/>
    </source>
</evidence>